<dbReference type="EMBL" id="MFFM01000034">
    <property type="protein sequence ID" value="OGF12244.1"/>
    <property type="molecule type" value="Genomic_DNA"/>
</dbReference>
<dbReference type="PANTHER" id="PTHR43745">
    <property type="entry name" value="NITROREDUCTASE MJ1384-RELATED"/>
    <property type="match status" value="1"/>
</dbReference>
<dbReference type="Gene3D" id="3.40.109.10">
    <property type="entry name" value="NADH Oxidase"/>
    <property type="match status" value="1"/>
</dbReference>
<comment type="caution">
    <text evidence="3">The sequence shown here is derived from an EMBL/GenBank/DDBJ whole genome shotgun (WGS) entry which is preliminary data.</text>
</comment>
<feature type="transmembrane region" description="Helical" evidence="1">
    <location>
        <begin position="170"/>
        <end position="190"/>
    </location>
</feature>
<protein>
    <recommendedName>
        <fullName evidence="2">Nitroreductase domain-containing protein</fullName>
    </recommendedName>
</protein>
<gene>
    <name evidence="3" type="ORF">A2024_03025</name>
</gene>
<dbReference type="GO" id="GO:0016491">
    <property type="term" value="F:oxidoreductase activity"/>
    <property type="evidence" value="ECO:0007669"/>
    <property type="project" value="InterPro"/>
</dbReference>
<evidence type="ECO:0000313" key="4">
    <source>
        <dbReference type="Proteomes" id="UP000177230"/>
    </source>
</evidence>
<keyword evidence="1" id="KW-1133">Transmembrane helix</keyword>
<dbReference type="Proteomes" id="UP000177230">
    <property type="component" value="Unassembled WGS sequence"/>
</dbReference>
<dbReference type="InterPro" id="IPR000415">
    <property type="entry name" value="Nitroreductase-like"/>
</dbReference>
<sequence>MNTVKAKKQTLKFRETMKAGFIKLEKVISDQTKGLERGSLQKECPKDAEVIELPKPDKSVLKKSDIFDCIGDRQSRRKYTDDPLTLEELSYLLWATQGIKKLMANGKVGLRTVPSGGCMHPFETYLAVNNVKGLKKGMYRYQPVDHKLVKLFTVPSMPRKLTKASLGQTYVGNCAVTFIWSAVTFIWSAVPYKTEWRYSLEAKKIILQDSGHLCQNLYLACESIGCGTCAIGAYNQKLFDKLCQLDGKDEFVVYVAPVGKIEVKG</sequence>
<name>A0A1F5RCU8_9BACT</name>
<dbReference type="InterPro" id="IPR029479">
    <property type="entry name" value="Nitroreductase"/>
</dbReference>
<accession>A0A1F5RCU8</accession>
<dbReference type="AlphaFoldDB" id="A0A1F5RCU8"/>
<organism evidence="3 4">
    <name type="scientific">Candidatus Edwardsbacteria bacterium GWF2_54_11</name>
    <dbReference type="NCBI Taxonomy" id="1817851"/>
    <lineage>
        <taxon>Bacteria</taxon>
        <taxon>Candidatus Edwardsiibacteriota</taxon>
    </lineage>
</organism>
<evidence type="ECO:0000313" key="3">
    <source>
        <dbReference type="EMBL" id="OGF12244.1"/>
    </source>
</evidence>
<proteinExistence type="predicted"/>
<dbReference type="InterPro" id="IPR020051">
    <property type="entry name" value="SagB-type_dehydrogenase"/>
</dbReference>
<dbReference type="Pfam" id="PF00881">
    <property type="entry name" value="Nitroreductase"/>
    <property type="match status" value="1"/>
</dbReference>
<evidence type="ECO:0000259" key="2">
    <source>
        <dbReference type="Pfam" id="PF00881"/>
    </source>
</evidence>
<keyword evidence="1" id="KW-0472">Membrane</keyword>
<reference evidence="3 4" key="1">
    <citation type="journal article" date="2016" name="Nat. Commun.">
        <title>Thousands of microbial genomes shed light on interconnected biogeochemical processes in an aquifer system.</title>
        <authorList>
            <person name="Anantharaman K."/>
            <person name="Brown C.T."/>
            <person name="Hug L.A."/>
            <person name="Sharon I."/>
            <person name="Castelle C.J."/>
            <person name="Probst A.J."/>
            <person name="Thomas B.C."/>
            <person name="Singh A."/>
            <person name="Wilkins M.J."/>
            <person name="Karaoz U."/>
            <person name="Brodie E.L."/>
            <person name="Williams K.H."/>
            <person name="Hubbard S.S."/>
            <person name="Banfield J.F."/>
        </authorList>
    </citation>
    <scope>NUCLEOTIDE SEQUENCE [LARGE SCALE GENOMIC DNA]</scope>
</reference>
<feature type="domain" description="Nitroreductase" evidence="2">
    <location>
        <begin position="72"/>
        <end position="260"/>
    </location>
</feature>
<dbReference type="InterPro" id="IPR052544">
    <property type="entry name" value="Bacteriocin_Proc_Enz"/>
</dbReference>
<dbReference type="SUPFAM" id="SSF55469">
    <property type="entry name" value="FMN-dependent nitroreductase-like"/>
    <property type="match status" value="1"/>
</dbReference>
<dbReference type="CDD" id="cd02142">
    <property type="entry name" value="McbC_SagB-like_oxidoreductase"/>
    <property type="match status" value="1"/>
</dbReference>
<keyword evidence="1" id="KW-0812">Transmembrane</keyword>
<evidence type="ECO:0000256" key="1">
    <source>
        <dbReference type="SAM" id="Phobius"/>
    </source>
</evidence>
<dbReference type="PANTHER" id="PTHR43745:SF2">
    <property type="entry name" value="NITROREDUCTASE MJ1384-RELATED"/>
    <property type="match status" value="1"/>
</dbReference>
<dbReference type="NCBIfam" id="TIGR03605">
    <property type="entry name" value="antibiot_sagB"/>
    <property type="match status" value="1"/>
</dbReference>